<organism evidence="1 2">
    <name type="scientific">Parabacteroides johnsonii</name>
    <dbReference type="NCBI Taxonomy" id="387661"/>
    <lineage>
        <taxon>Bacteria</taxon>
        <taxon>Pseudomonadati</taxon>
        <taxon>Bacteroidota</taxon>
        <taxon>Bacteroidia</taxon>
        <taxon>Bacteroidales</taxon>
        <taxon>Tannerellaceae</taxon>
        <taxon>Parabacteroides</taxon>
    </lineage>
</organism>
<comment type="caution">
    <text evidence="1">The sequence shown here is derived from an EMBL/GenBank/DDBJ whole genome shotgun (WGS) entry which is preliminary data.</text>
</comment>
<evidence type="ECO:0000313" key="1">
    <source>
        <dbReference type="EMBL" id="OUO07296.1"/>
    </source>
</evidence>
<dbReference type="Proteomes" id="UP000195975">
    <property type="component" value="Unassembled WGS sequence"/>
</dbReference>
<name>A0A9Q5X9H1_9BACT</name>
<sequence>MNIDFIVIKTVARTMKTVVKIMFVQVHKKAALPIIRMDAAFLLLSSETVSRFPLCKDFVNLRSKIL</sequence>
<dbReference type="AlphaFoldDB" id="A0A9Q5X9H1"/>
<dbReference type="EMBL" id="NFIJ01000001">
    <property type="protein sequence ID" value="OUO07296.1"/>
    <property type="molecule type" value="Genomic_DNA"/>
</dbReference>
<protein>
    <submittedName>
        <fullName evidence="1">Uncharacterized protein</fullName>
    </submittedName>
</protein>
<proteinExistence type="predicted"/>
<gene>
    <name evidence="1" type="ORF">B5F96_01095</name>
</gene>
<evidence type="ECO:0000313" key="2">
    <source>
        <dbReference type="Proteomes" id="UP000195975"/>
    </source>
</evidence>
<accession>A0A9Q5X9H1</accession>
<reference evidence="2" key="1">
    <citation type="submission" date="2017-04" db="EMBL/GenBank/DDBJ databases">
        <title>Function of individual gut microbiota members based on whole genome sequencing of pure cultures obtained from chicken caecum.</title>
        <authorList>
            <person name="Medvecky M."/>
            <person name="Cejkova D."/>
            <person name="Polansky O."/>
            <person name="Karasova D."/>
            <person name="Kubasova T."/>
            <person name="Cizek A."/>
            <person name="Rychlik I."/>
        </authorList>
    </citation>
    <scope>NUCLEOTIDE SEQUENCE [LARGE SCALE GENOMIC DNA]</scope>
    <source>
        <strain evidence="2">An42</strain>
    </source>
</reference>